<evidence type="ECO:0000256" key="3">
    <source>
        <dbReference type="ARBA" id="ARBA00022964"/>
    </source>
</evidence>
<dbReference type="InterPro" id="IPR005123">
    <property type="entry name" value="Oxoglu/Fe-dep_dioxygenase_dom"/>
</dbReference>
<protein>
    <recommendedName>
        <fullName evidence="7">Fe2OG dioxygenase domain-containing protein</fullName>
    </recommendedName>
</protein>
<dbReference type="GO" id="GO:0031418">
    <property type="term" value="F:L-ascorbic acid binding"/>
    <property type="evidence" value="ECO:0007669"/>
    <property type="project" value="InterPro"/>
</dbReference>
<dbReference type="InterPro" id="IPR044862">
    <property type="entry name" value="Pro_4_hyd_alph_FE2OG_OXY"/>
</dbReference>
<evidence type="ECO:0000256" key="4">
    <source>
        <dbReference type="ARBA" id="ARBA00023002"/>
    </source>
</evidence>
<dbReference type="GO" id="GO:0051213">
    <property type="term" value="F:dioxygenase activity"/>
    <property type="evidence" value="ECO:0007669"/>
    <property type="project" value="UniProtKB-KW"/>
</dbReference>
<sequence length="323" mass="37008">MTTQELKRSKRKSAQKESVTQEENKAEKPSKPVELKYGPIVSFPHQRVWSRCVLILGVLLIVWCTNRQDKEVYLAKQKDVLVSRTQNVDCSMDYNNELEKYCGCVPEKCGRVVTDKLVSTTEADILLKVAKSGLYWSESDGGANIVLLYSGAFSKDQGFVNIYASEVKKIFNSLDTAIYKVVETKIQHAVARNFGRDINKVYLNKLLFFSRMTNKSAKTIDDEYWHPHVDKELYESLHYTVLLYLSDFNKDFEGGRFIFMDKNGVNTTVEPRKGRILIFTSGSENVHLVERVKSGTRYALNLFFTCNKNVAMSNVNFSTFDFN</sequence>
<evidence type="ECO:0000256" key="2">
    <source>
        <dbReference type="ARBA" id="ARBA00022723"/>
    </source>
</evidence>
<feature type="domain" description="Fe2OG dioxygenase" evidence="7">
    <location>
        <begin position="207"/>
        <end position="306"/>
    </location>
</feature>
<dbReference type="GO" id="GO:0016705">
    <property type="term" value="F:oxidoreductase activity, acting on paired donors, with incorporation or reduction of molecular oxygen"/>
    <property type="evidence" value="ECO:0007669"/>
    <property type="project" value="InterPro"/>
</dbReference>
<gene>
    <name evidence="8" type="ORF">ALC62_08319</name>
</gene>
<dbReference type="PANTHER" id="PTHR14650:SF1">
    <property type="entry name" value="2-OXOGLUTARATE AND IRON-DEPENDENT OXYGENASE DOMAIN-CONTAINING PROTEIN 3"/>
    <property type="match status" value="1"/>
</dbReference>
<dbReference type="EMBL" id="KQ977642">
    <property type="protein sequence ID" value="KYN01093.1"/>
    <property type="molecule type" value="Genomic_DNA"/>
</dbReference>
<dbReference type="InterPro" id="IPR039210">
    <property type="entry name" value="OGFOD3"/>
</dbReference>
<reference evidence="8 9" key="1">
    <citation type="submission" date="2016-03" db="EMBL/GenBank/DDBJ databases">
        <title>Cyphomyrmex costatus WGS genome.</title>
        <authorList>
            <person name="Nygaard S."/>
            <person name="Hu H."/>
            <person name="Boomsma J."/>
            <person name="Zhang G."/>
        </authorList>
    </citation>
    <scope>NUCLEOTIDE SEQUENCE [LARGE SCALE GENOMIC DNA]</scope>
    <source>
        <strain evidence="8">MS0001</strain>
        <tissue evidence="8">Whole body</tissue>
    </source>
</reference>
<dbReference type="PANTHER" id="PTHR14650">
    <property type="entry name" value="PROLYL HYDROXYLASE-RELATED"/>
    <property type="match status" value="1"/>
</dbReference>
<dbReference type="Gene3D" id="2.60.120.620">
    <property type="entry name" value="q2cbj1_9rhob like domain"/>
    <property type="match status" value="1"/>
</dbReference>
<dbReference type="GO" id="GO:0016020">
    <property type="term" value="C:membrane"/>
    <property type="evidence" value="ECO:0007669"/>
    <property type="project" value="TreeGrafter"/>
</dbReference>
<evidence type="ECO:0000259" key="7">
    <source>
        <dbReference type="PROSITE" id="PS51471"/>
    </source>
</evidence>
<evidence type="ECO:0000256" key="5">
    <source>
        <dbReference type="ARBA" id="ARBA00023004"/>
    </source>
</evidence>
<dbReference type="SMART" id="SM00702">
    <property type="entry name" value="P4Hc"/>
    <property type="match status" value="1"/>
</dbReference>
<evidence type="ECO:0000313" key="9">
    <source>
        <dbReference type="Proteomes" id="UP000078542"/>
    </source>
</evidence>
<dbReference type="AlphaFoldDB" id="A0A195CK55"/>
<evidence type="ECO:0000313" key="8">
    <source>
        <dbReference type="EMBL" id="KYN01093.1"/>
    </source>
</evidence>
<organism evidence="8 9">
    <name type="scientific">Cyphomyrmex costatus</name>
    <dbReference type="NCBI Taxonomy" id="456900"/>
    <lineage>
        <taxon>Eukaryota</taxon>
        <taxon>Metazoa</taxon>
        <taxon>Ecdysozoa</taxon>
        <taxon>Arthropoda</taxon>
        <taxon>Hexapoda</taxon>
        <taxon>Insecta</taxon>
        <taxon>Pterygota</taxon>
        <taxon>Neoptera</taxon>
        <taxon>Endopterygota</taxon>
        <taxon>Hymenoptera</taxon>
        <taxon>Apocrita</taxon>
        <taxon>Aculeata</taxon>
        <taxon>Formicoidea</taxon>
        <taxon>Formicidae</taxon>
        <taxon>Myrmicinae</taxon>
        <taxon>Cyphomyrmex</taxon>
    </lineage>
</organism>
<evidence type="ECO:0000256" key="6">
    <source>
        <dbReference type="SAM" id="MobiDB-lite"/>
    </source>
</evidence>
<keyword evidence="5" id="KW-0408">Iron</keyword>
<keyword evidence="9" id="KW-1185">Reference proteome</keyword>
<dbReference type="Pfam" id="PF13640">
    <property type="entry name" value="2OG-FeII_Oxy_3"/>
    <property type="match status" value="1"/>
</dbReference>
<proteinExistence type="predicted"/>
<comment type="cofactor">
    <cofactor evidence="1">
        <name>L-ascorbate</name>
        <dbReference type="ChEBI" id="CHEBI:38290"/>
    </cofactor>
</comment>
<keyword evidence="3" id="KW-0223">Dioxygenase</keyword>
<dbReference type="PROSITE" id="PS51471">
    <property type="entry name" value="FE2OG_OXY"/>
    <property type="match status" value="1"/>
</dbReference>
<name>A0A195CK55_9HYME</name>
<dbReference type="STRING" id="456900.A0A195CK55"/>
<dbReference type="GO" id="GO:0005506">
    <property type="term" value="F:iron ion binding"/>
    <property type="evidence" value="ECO:0007669"/>
    <property type="project" value="InterPro"/>
</dbReference>
<keyword evidence="4" id="KW-0560">Oxidoreductase</keyword>
<dbReference type="Proteomes" id="UP000078542">
    <property type="component" value="Unassembled WGS sequence"/>
</dbReference>
<dbReference type="InterPro" id="IPR006620">
    <property type="entry name" value="Pro_4_hyd_alph"/>
</dbReference>
<accession>A0A195CK55</accession>
<keyword evidence="2" id="KW-0479">Metal-binding</keyword>
<feature type="region of interest" description="Disordered" evidence="6">
    <location>
        <begin position="1"/>
        <end position="30"/>
    </location>
</feature>
<evidence type="ECO:0000256" key="1">
    <source>
        <dbReference type="ARBA" id="ARBA00001961"/>
    </source>
</evidence>